<accession>A0A1I1M330</accession>
<evidence type="ECO:0000313" key="2">
    <source>
        <dbReference type="Proteomes" id="UP000198728"/>
    </source>
</evidence>
<dbReference type="SUPFAM" id="SSF140736">
    <property type="entry name" value="Rv1873-like"/>
    <property type="match status" value="1"/>
</dbReference>
<reference evidence="1 2" key="1">
    <citation type="submission" date="2016-10" db="EMBL/GenBank/DDBJ databases">
        <authorList>
            <person name="de Groot N.N."/>
        </authorList>
    </citation>
    <scope>NUCLEOTIDE SEQUENCE [LARGE SCALE GENOMIC DNA]</scope>
    <source>
        <strain evidence="1 2">DSM 19548</strain>
    </source>
</reference>
<dbReference type="Gene3D" id="1.25.40.380">
    <property type="entry name" value="Protein of unknown function DUF1810"/>
    <property type="match status" value="1"/>
</dbReference>
<organism evidence="1 2">
    <name type="scientific">Tropicimonas isoalkanivorans</name>
    <dbReference type="NCBI Taxonomy" id="441112"/>
    <lineage>
        <taxon>Bacteria</taxon>
        <taxon>Pseudomonadati</taxon>
        <taxon>Pseudomonadota</taxon>
        <taxon>Alphaproteobacteria</taxon>
        <taxon>Rhodobacterales</taxon>
        <taxon>Roseobacteraceae</taxon>
        <taxon>Tropicimonas</taxon>
    </lineage>
</organism>
<sequence>MHDDTDLDRFVAAQDKAGAWAEAMAEIDAGRKRSHWIWFVYPQLRGLGRSHMATYYGIAGAEEARRYLAHPVLGPRLQESFARLMPHAAQRPENVLGEVDAMKLRSSATLFAAVASDPRPFDSVLEAFFGDERDPATLERLTRTA</sequence>
<proteinExistence type="predicted"/>
<dbReference type="Proteomes" id="UP000198728">
    <property type="component" value="Unassembled WGS sequence"/>
</dbReference>
<evidence type="ECO:0000313" key="1">
    <source>
        <dbReference type="EMBL" id="SFC77003.1"/>
    </source>
</evidence>
<protein>
    <submittedName>
        <fullName evidence="1">Uncharacterized protein, DUF1810 family</fullName>
    </submittedName>
</protein>
<dbReference type="InterPro" id="IPR014937">
    <property type="entry name" value="DUF1810"/>
</dbReference>
<dbReference type="EMBL" id="FOLG01000009">
    <property type="protein sequence ID" value="SFC77003.1"/>
    <property type="molecule type" value="Genomic_DNA"/>
</dbReference>
<dbReference type="InterPro" id="IPR036287">
    <property type="entry name" value="Rv1873-like_sf"/>
</dbReference>
<name>A0A1I1M330_9RHOB</name>
<dbReference type="PIRSF" id="PIRSF008546">
    <property type="entry name" value="UCP008546"/>
    <property type="match status" value="1"/>
</dbReference>
<dbReference type="OrthoDB" id="9801870at2"/>
<dbReference type="AlphaFoldDB" id="A0A1I1M330"/>
<dbReference type="RefSeq" id="WP_093361417.1">
    <property type="nucleotide sequence ID" value="NZ_FOLG01000009.1"/>
</dbReference>
<dbReference type="Pfam" id="PF08837">
    <property type="entry name" value="DUF1810"/>
    <property type="match status" value="1"/>
</dbReference>
<dbReference type="STRING" id="441112.SAMN04488094_10932"/>
<gene>
    <name evidence="1" type="ORF">SAMN04488094_10932</name>
</gene>
<keyword evidence="2" id="KW-1185">Reference proteome</keyword>